<protein>
    <recommendedName>
        <fullName evidence="3">AMP-dependent synthetase/ligase domain-containing protein</fullName>
    </recommendedName>
</protein>
<gene>
    <name evidence="4" type="ORF">GCK32_011185</name>
</gene>
<organism evidence="4 5">
    <name type="scientific">Trichostrongylus colubriformis</name>
    <name type="common">Black scour worm</name>
    <dbReference type="NCBI Taxonomy" id="6319"/>
    <lineage>
        <taxon>Eukaryota</taxon>
        <taxon>Metazoa</taxon>
        <taxon>Ecdysozoa</taxon>
        <taxon>Nematoda</taxon>
        <taxon>Chromadorea</taxon>
        <taxon>Rhabditida</taxon>
        <taxon>Rhabditina</taxon>
        <taxon>Rhabditomorpha</taxon>
        <taxon>Strongyloidea</taxon>
        <taxon>Trichostrongylidae</taxon>
        <taxon>Trichostrongylus</taxon>
    </lineage>
</organism>
<keyword evidence="2" id="KW-0576">Peroxisome</keyword>
<comment type="caution">
    <text evidence="4">The sequence shown here is derived from an EMBL/GenBank/DDBJ whole genome shotgun (WGS) entry which is preliminary data.</text>
</comment>
<keyword evidence="5" id="KW-1185">Reference proteome</keyword>
<evidence type="ECO:0000256" key="1">
    <source>
        <dbReference type="ARBA" id="ARBA00004275"/>
    </source>
</evidence>
<dbReference type="GO" id="GO:0005777">
    <property type="term" value="C:peroxisome"/>
    <property type="evidence" value="ECO:0007669"/>
    <property type="project" value="UniProtKB-SubCell"/>
</dbReference>
<name>A0AAN8FXX7_TRICO</name>
<dbReference type="AlphaFoldDB" id="A0AAN8FXX7"/>
<evidence type="ECO:0000259" key="3">
    <source>
        <dbReference type="Pfam" id="PF00501"/>
    </source>
</evidence>
<evidence type="ECO:0000256" key="2">
    <source>
        <dbReference type="ARBA" id="ARBA00023140"/>
    </source>
</evidence>
<dbReference type="GO" id="GO:0016405">
    <property type="term" value="F:CoA-ligase activity"/>
    <property type="evidence" value="ECO:0007669"/>
    <property type="project" value="TreeGrafter"/>
</dbReference>
<dbReference type="EMBL" id="WIXE01000887">
    <property type="protein sequence ID" value="KAK5986212.1"/>
    <property type="molecule type" value="Genomic_DNA"/>
</dbReference>
<dbReference type="Pfam" id="PF00501">
    <property type="entry name" value="AMP-binding"/>
    <property type="match status" value="1"/>
</dbReference>
<dbReference type="PANTHER" id="PTHR24096:SF422">
    <property type="entry name" value="BCDNA.GH02901"/>
    <property type="match status" value="1"/>
</dbReference>
<dbReference type="PANTHER" id="PTHR24096">
    <property type="entry name" value="LONG-CHAIN-FATTY-ACID--COA LIGASE"/>
    <property type="match status" value="1"/>
</dbReference>
<reference evidence="4 5" key="1">
    <citation type="submission" date="2019-10" db="EMBL/GenBank/DDBJ databases">
        <title>Assembly and Annotation for the nematode Trichostrongylus colubriformis.</title>
        <authorList>
            <person name="Martin J."/>
        </authorList>
    </citation>
    <scope>NUCLEOTIDE SEQUENCE [LARGE SCALE GENOMIC DNA]</scope>
    <source>
        <strain evidence="4">G859</strain>
        <tissue evidence="4">Whole worm</tissue>
    </source>
</reference>
<dbReference type="SUPFAM" id="SSF56801">
    <property type="entry name" value="Acetyl-CoA synthetase-like"/>
    <property type="match status" value="1"/>
</dbReference>
<sequence length="316" mass="34343">MISAYKSTYRQGSSFIFAPKREMSVRLICRIRSALTAINPTALVHVRGVTSRAAFVPTSNVPLHKKVIEAVRNHAQNPGRIALINADGEEQNLTYKALLYQTEAAASYLCKEGFTKGDVACFVMSNSTAFVVSHLGVMRSGGVVTTASPFTSLAALEHQLRDSKASLVFTDESILPRVMLAVNECSNVKKIICVRSTTSSADLPEGVVDFKTLIRGPVDEFETHNKQRSFELTEPGSPRRNLMSQTVHVLGGLSRSHAISDICSSDLAILPYTYTSSFLMVLRKALKSPKAVHDAMITSIADKAIHDSEIGGKVAK</sequence>
<dbReference type="InterPro" id="IPR000873">
    <property type="entry name" value="AMP-dep_synth/lig_dom"/>
</dbReference>
<proteinExistence type="predicted"/>
<evidence type="ECO:0000313" key="5">
    <source>
        <dbReference type="Proteomes" id="UP001331761"/>
    </source>
</evidence>
<comment type="subcellular location">
    <subcellularLocation>
        <location evidence="1">Peroxisome</location>
    </subcellularLocation>
</comment>
<accession>A0AAN8FXX7</accession>
<dbReference type="Proteomes" id="UP001331761">
    <property type="component" value="Unassembled WGS sequence"/>
</dbReference>
<dbReference type="Gene3D" id="3.40.50.12780">
    <property type="entry name" value="N-terminal domain of ligase-like"/>
    <property type="match status" value="1"/>
</dbReference>
<feature type="domain" description="AMP-dependent synthetase/ligase" evidence="3">
    <location>
        <begin position="73"/>
        <end position="273"/>
    </location>
</feature>
<dbReference type="InterPro" id="IPR042099">
    <property type="entry name" value="ANL_N_sf"/>
</dbReference>
<evidence type="ECO:0000313" key="4">
    <source>
        <dbReference type="EMBL" id="KAK5986212.1"/>
    </source>
</evidence>